<comment type="caution">
    <text evidence="1">The sequence shown here is derived from an EMBL/GenBank/DDBJ whole genome shotgun (WGS) entry which is preliminary data.</text>
</comment>
<dbReference type="AlphaFoldDB" id="A0A1V4QEJ7"/>
<dbReference type="Gene3D" id="2.130.10.10">
    <property type="entry name" value="YVTN repeat-like/Quinoprotein amine dehydrogenase"/>
    <property type="match status" value="1"/>
</dbReference>
<organism evidence="1 2">
    <name type="scientific">candidate division WOR-3 bacterium 4484_100</name>
    <dbReference type="NCBI Taxonomy" id="1936077"/>
    <lineage>
        <taxon>Bacteria</taxon>
        <taxon>Bacteria division WOR-3</taxon>
    </lineage>
</organism>
<accession>A0A1V4QEJ7</accession>
<dbReference type="EMBL" id="MUKB01000081">
    <property type="protein sequence ID" value="OPX17758.1"/>
    <property type="molecule type" value="Genomic_DNA"/>
</dbReference>
<protein>
    <submittedName>
        <fullName evidence="1">Uncharacterized protein</fullName>
    </submittedName>
</protein>
<name>A0A1V4QEJ7_UNCW3</name>
<reference evidence="2" key="1">
    <citation type="submission" date="2017-01" db="EMBL/GenBank/DDBJ databases">
        <title>Novel pathways for hydrocarbon cycling and metabolic interdependencies in hydrothermal sediment communities.</title>
        <authorList>
            <person name="Dombrowski N."/>
            <person name="Seitz K."/>
            <person name="Teske A."/>
            <person name="Baker B."/>
        </authorList>
    </citation>
    <scope>NUCLEOTIDE SEQUENCE [LARGE SCALE GENOMIC DNA]</scope>
</reference>
<proteinExistence type="predicted"/>
<gene>
    <name evidence="1" type="ORF">BXT86_04785</name>
</gene>
<sequence length="481" mass="56441">MINLLSICVIFSISISPHNIYLEHYYIIPPLGRIYSITASTRYLFVASDNYLIFFNKPDLSFEKALMFDRTLELIAYDQSTDDIWLISLPEIVRFTPFTYSIKTFPFSRVVNRLAVDSKYLYLDTGTKYCLDKRTGKLKTVSSFPPGLYWNEKDPSPLLKKYTFLTPYYYFDQEKESQIPFQRYPITALYDDGINLFVGTDRFGLLKYNKVSWQYQRIIYGPLDSQIDKVYQIDSIIHFLSAGGISYFQAQKRKWHYLRLKQRPENILWMDKEFVLSFENRLLKLNGTFTFPLGNFQGRVLCLNQDTQNIYIGTTQGLFRLPIRANEPLPFGLKDFAIYVIHPTEDKIYIGGENGFYRYDKKSKTWSRPISFGIKDIVSIGHNLYLLGLNNQLISYQSDASDSDTTWFLLPYFNIYDITTDQEVLYCASYSGVYYYNPQSSSYQIVHQLPRIKYDYVFFVGDKLIAIADKKIYALSEEYLH</sequence>
<evidence type="ECO:0000313" key="2">
    <source>
        <dbReference type="Proteomes" id="UP000191663"/>
    </source>
</evidence>
<evidence type="ECO:0000313" key="1">
    <source>
        <dbReference type="EMBL" id="OPX17758.1"/>
    </source>
</evidence>
<dbReference type="SUPFAM" id="SSF50969">
    <property type="entry name" value="YVTN repeat-like/Quinoprotein amine dehydrogenase"/>
    <property type="match status" value="1"/>
</dbReference>
<dbReference type="InterPro" id="IPR011044">
    <property type="entry name" value="Quino_amine_DH_bsu"/>
</dbReference>
<dbReference type="Proteomes" id="UP000191663">
    <property type="component" value="Unassembled WGS sequence"/>
</dbReference>
<dbReference type="InterPro" id="IPR015943">
    <property type="entry name" value="WD40/YVTN_repeat-like_dom_sf"/>
</dbReference>